<feature type="compositionally biased region" description="Low complexity" evidence="1">
    <location>
        <begin position="837"/>
        <end position="857"/>
    </location>
</feature>
<feature type="region of interest" description="Disordered" evidence="1">
    <location>
        <begin position="644"/>
        <end position="726"/>
    </location>
</feature>
<evidence type="ECO:0000313" key="2">
    <source>
        <dbReference type="EMBL" id="OBT98452.1"/>
    </source>
</evidence>
<reference evidence="2 3" key="1">
    <citation type="submission" date="2016-03" db="EMBL/GenBank/DDBJ databases">
        <title>Comparative genomics of Pseudogymnoascus destructans, the fungus causing white-nose syndrome of bats.</title>
        <authorList>
            <person name="Palmer J.M."/>
            <person name="Drees K.P."/>
            <person name="Foster J.T."/>
            <person name="Lindner D.L."/>
        </authorList>
    </citation>
    <scope>NUCLEOTIDE SEQUENCE [LARGE SCALE GENOMIC DNA]</scope>
    <source>
        <strain evidence="2 3">UAMH 10579</strain>
    </source>
</reference>
<dbReference type="EMBL" id="KV460217">
    <property type="protein sequence ID" value="OBT98452.1"/>
    <property type="molecule type" value="Genomic_DNA"/>
</dbReference>
<feature type="region of interest" description="Disordered" evidence="1">
    <location>
        <begin position="763"/>
        <end position="903"/>
    </location>
</feature>
<feature type="compositionally biased region" description="Basic residues" evidence="1">
    <location>
        <begin position="815"/>
        <end position="826"/>
    </location>
</feature>
<dbReference type="GeneID" id="28836410"/>
<dbReference type="PANTHER" id="PTHR35392">
    <property type="entry name" value="ZN(II)2CYS6 TRANSCRIPTION FACTOR (EUROFUNG)-RELATED-RELATED"/>
    <property type="match status" value="1"/>
</dbReference>
<dbReference type="RefSeq" id="XP_018132185.1">
    <property type="nucleotide sequence ID" value="XM_018272522.2"/>
</dbReference>
<feature type="compositionally biased region" description="Basic and acidic residues" evidence="1">
    <location>
        <begin position="790"/>
        <end position="801"/>
    </location>
</feature>
<dbReference type="InterPro" id="IPR052973">
    <property type="entry name" value="Fungal_sec-metab_reg_TF"/>
</dbReference>
<organism evidence="2 3">
    <name type="scientific">Pseudogymnoascus verrucosus</name>
    <dbReference type="NCBI Taxonomy" id="342668"/>
    <lineage>
        <taxon>Eukaryota</taxon>
        <taxon>Fungi</taxon>
        <taxon>Dikarya</taxon>
        <taxon>Ascomycota</taxon>
        <taxon>Pezizomycotina</taxon>
        <taxon>Leotiomycetes</taxon>
        <taxon>Thelebolales</taxon>
        <taxon>Thelebolaceae</taxon>
        <taxon>Pseudogymnoascus</taxon>
    </lineage>
</organism>
<evidence type="ECO:0008006" key="4">
    <source>
        <dbReference type="Google" id="ProtNLM"/>
    </source>
</evidence>
<feature type="region of interest" description="Disordered" evidence="1">
    <location>
        <begin position="180"/>
        <end position="214"/>
    </location>
</feature>
<sequence>MVTTARRRDPRDGRTLRIVDESFWSRERDMLSLRLSLLHDFLSAKGLTSDIQLHAEECRYLEYQIQSIHASLARTGDDTEARDALDHRLQSEPSTDRTERFKDWLANNQEFKTLMLSHQTEGARDGDAVDGDGAAAVVVGGKYKCCELGCKHYVYGFETVEALRRHMGLHEDAEEARREDVVRRRTSGMSLEDVTSGGLGSREGSSEGERMGVNGRKGSVVGMGNGNGFGVMPPSPFSKRTSLLPTPEAEGRRRGGGRLSLPGGQGGVGGVRTAGPCLRCKVLKKKCDCQNPCKECPQQDVMAPDLWKALGCFHGPLTEMVRKCLHGFEQPSHPSTGPPTTTDVFWAAELDYLLASHPGFVSLDDEFWDSRHKLSSLNSADIMDTTPDLTDAAYKRLLQEYGPAVGLLKTTVLDRAYLGRTAYNPFALLRVGRDAMDACNDPSSWHLYTLATTLLLTSIRYRLALSSTPPTNPPSLTTPLTAFLLAFDTRFTNRKELPPSAWLAAFHSLCLFSITKTLLIDTPVPHQSSPHDAAARLATAHKILVSVFAWSAKLSAWCPKEPLELRDPLLRDWSRDANPAVQPPIRDALVATQRLVNRDGWAKSCIRHTKDFLLGLGAGNVEGGFNGFLAMRYGGAEAGYRGGDGFAPPAQRRRTDSGAVATDSPPVKSPLAEDVGPTTTTTTTTTSATPGRRAPLPPYPPPAASAAWRVASPPSSGKSEEERERELASYYRRPLAVGGVGEGGAGGGVVTVAARMPLPSVAARVGSSDDGRGAAGGSPASSVDKRPKRRELSKEQREHAAAVRRLGACGECKARKVKCSPSHHRGSPGVGGGGRRSGSPGPTSPRTTGSGGSSSSPGRGGGGSVGPIVRKRKSESPAPVMHMGMSMLARRASPDAADDDDGVGGEVLVVAVEE</sequence>
<dbReference type="AlphaFoldDB" id="A0A1B8GRI4"/>
<gene>
    <name evidence="2" type="ORF">VE01_03024</name>
</gene>
<evidence type="ECO:0000313" key="3">
    <source>
        <dbReference type="Proteomes" id="UP000091956"/>
    </source>
</evidence>
<feature type="region of interest" description="Disordered" evidence="1">
    <location>
        <begin position="231"/>
        <end position="267"/>
    </location>
</feature>
<protein>
    <recommendedName>
        <fullName evidence="4">Zn(2)-C6 fungal-type domain-containing protein</fullName>
    </recommendedName>
</protein>
<evidence type="ECO:0000256" key="1">
    <source>
        <dbReference type="SAM" id="MobiDB-lite"/>
    </source>
</evidence>
<dbReference type="Proteomes" id="UP000091956">
    <property type="component" value="Unassembled WGS sequence"/>
</dbReference>
<dbReference type="OrthoDB" id="3439277at2759"/>
<keyword evidence="3" id="KW-1185">Reference proteome</keyword>
<reference evidence="3" key="2">
    <citation type="journal article" date="2018" name="Nat. Commun.">
        <title>Extreme sensitivity to ultraviolet light in the fungal pathogen causing white-nose syndrome of bats.</title>
        <authorList>
            <person name="Palmer J.M."/>
            <person name="Drees K.P."/>
            <person name="Foster J.T."/>
            <person name="Lindner D.L."/>
        </authorList>
    </citation>
    <scope>NUCLEOTIDE SEQUENCE [LARGE SCALE GENOMIC DNA]</scope>
    <source>
        <strain evidence="3">UAMH 10579</strain>
    </source>
</reference>
<proteinExistence type="predicted"/>
<name>A0A1B8GRI4_9PEZI</name>
<dbReference type="STRING" id="342668.A0A1B8GRI4"/>
<accession>A0A1B8GRI4</accession>